<feature type="site" description="Transition state stabilizer" evidence="11">
    <location>
        <position position="26"/>
    </location>
</feature>
<dbReference type="CDD" id="cd02516">
    <property type="entry name" value="CDP-ME_synthetase"/>
    <property type="match status" value="1"/>
</dbReference>
<feature type="binding site" evidence="11">
    <location>
        <begin position="289"/>
        <end position="291"/>
    </location>
    <ligand>
        <name>4-CDP-2-C-methyl-D-erythritol 2-phosphate</name>
        <dbReference type="ChEBI" id="CHEBI:57919"/>
    </ligand>
</feature>
<feature type="site" description="Positions MEP for the nucleophilic attack" evidence="11">
    <location>
        <position position="161"/>
    </location>
</feature>
<dbReference type="PANTHER" id="PTHR43181">
    <property type="entry name" value="2-C-METHYL-D-ERYTHRITOL 2,4-CYCLODIPHOSPHATE SYNTHASE, CHLOROPLASTIC"/>
    <property type="match status" value="1"/>
</dbReference>
<sequence length="394" mass="43205">MQRNVKNIAIILAGGVGARAELGSPKQFAILDGRPILQHNIINFTAHPYIDHIILVCADINDEKLEQIIGGHKIDDIVQGGETRRKSAFEGLKAAKKLSEDIGFNIGHIFIHDAARPHIPAKVIDNLVAALKNHVAAIPILPVADTILQTHDDVYDKIIDRNALRIVQTPQAFDFDIIYNAHENWDQDFEPSDDAQMVHKLGLNVAIVDGDIRLKKYTYKDDFMMDGALKMPNIRIGGGYDVHRLISGDGVYLCGVKIDCDKALLGHSDADVALHAATDAILGAIAAGDIGDHFPPSDAKWAGASSDQFLAHAVKLCEEKGYYLSNMDITIICEYPKIGPYKLKMRQRIAEICKVEPEQISVKATTTEKLGFTGRGEGIAAMANVIMMKKEMAI</sequence>
<dbReference type="GO" id="GO:0016114">
    <property type="term" value="P:terpenoid biosynthetic process"/>
    <property type="evidence" value="ECO:0007669"/>
    <property type="project" value="InterPro"/>
</dbReference>
<comment type="pathway">
    <text evidence="3 11">Isoprenoid biosynthesis; isopentenyl diphosphate biosynthesis via DXP pathway; isopentenyl diphosphate from 1-deoxy-D-xylulose 5-phosphate: step 4/6.</text>
</comment>
<dbReference type="InterPro" id="IPR001228">
    <property type="entry name" value="IspD"/>
</dbReference>
<dbReference type="RefSeq" id="WP_072559361.1">
    <property type="nucleotide sequence ID" value="NZ_CP018154.1"/>
</dbReference>
<comment type="caution">
    <text evidence="11">Lacks conserved residue(s) required for the propagation of feature annotation.</text>
</comment>
<feature type="region of interest" description="2-C-methyl-D-erythritol 2,4-cyclodiphosphate synthase" evidence="11">
    <location>
        <begin position="235"/>
        <end position="394"/>
    </location>
</feature>
<feature type="site" description="Transition state stabilizer" evidence="11">
    <location>
        <position position="366"/>
    </location>
</feature>
<feature type="binding site" evidence="11">
    <location>
        <begin position="365"/>
        <end position="368"/>
    </location>
    <ligand>
        <name>4-CDP-2-C-methyl-D-erythritol 2-phosphate</name>
        <dbReference type="ChEBI" id="CHEBI:57919"/>
    </ligand>
</feature>
<feature type="binding site" evidence="11">
    <location>
        <position position="372"/>
    </location>
    <ligand>
        <name>4-CDP-2-C-methyl-D-erythritol 2-phosphate</name>
        <dbReference type="ChEBI" id="CHEBI:57919"/>
    </ligand>
</feature>
<feature type="binding site" evidence="11">
    <location>
        <position position="241"/>
    </location>
    <ligand>
        <name>a divalent metal cation</name>
        <dbReference type="ChEBI" id="CHEBI:60240"/>
    </ligand>
</feature>
<dbReference type="GO" id="GO:0050518">
    <property type="term" value="F:2-C-methyl-D-erythritol 4-phosphate cytidylyltransferase activity"/>
    <property type="evidence" value="ECO:0007669"/>
    <property type="project" value="UniProtKB-UniRule"/>
</dbReference>
<evidence type="ECO:0000259" key="12">
    <source>
        <dbReference type="Pfam" id="PF02542"/>
    </source>
</evidence>
<dbReference type="InterPro" id="IPR034683">
    <property type="entry name" value="IspD/TarI"/>
</dbReference>
<evidence type="ECO:0000256" key="3">
    <source>
        <dbReference type="ARBA" id="ARBA00004709"/>
    </source>
</evidence>
<keyword evidence="9 11" id="KW-0456">Lyase</keyword>
<comment type="catalytic activity">
    <reaction evidence="1 11">
        <text>4-CDP-2-C-methyl-D-erythritol 2-phosphate = 2-C-methyl-D-erythritol 2,4-cyclic diphosphate + CMP</text>
        <dbReference type="Rhea" id="RHEA:23864"/>
        <dbReference type="ChEBI" id="CHEBI:57919"/>
        <dbReference type="ChEBI" id="CHEBI:58483"/>
        <dbReference type="ChEBI" id="CHEBI:60377"/>
        <dbReference type="EC" id="4.6.1.12"/>
    </reaction>
</comment>
<dbReference type="NCBIfam" id="TIGR00453">
    <property type="entry name" value="ispD"/>
    <property type="match status" value="1"/>
</dbReference>
<feature type="site" description="Transition state stabilizer" evidence="11">
    <location>
        <position position="267"/>
    </location>
</feature>
<evidence type="ECO:0000313" key="14">
    <source>
        <dbReference type="Proteomes" id="UP000242561"/>
    </source>
</evidence>
<feature type="region of interest" description="2-C-methyl-D-erythritol 4-phosphate cytidylyltransferase" evidence="11">
    <location>
        <begin position="1"/>
        <end position="234"/>
    </location>
</feature>
<dbReference type="NCBIfam" id="NF006899">
    <property type="entry name" value="PRK09382.1"/>
    <property type="match status" value="1"/>
</dbReference>
<dbReference type="Proteomes" id="UP000242561">
    <property type="component" value="Chromosome"/>
</dbReference>
<name>A0A1L3JC66_9SPHN</name>
<dbReference type="Pfam" id="PF02542">
    <property type="entry name" value="YgbB"/>
    <property type="match status" value="1"/>
</dbReference>
<dbReference type="Gene3D" id="3.90.550.10">
    <property type="entry name" value="Spore Coat Polysaccharide Biosynthesis Protein SpsA, Chain A"/>
    <property type="match status" value="1"/>
</dbReference>
<dbReference type="InterPro" id="IPR029044">
    <property type="entry name" value="Nucleotide-diphossugar_trans"/>
</dbReference>
<dbReference type="CDD" id="cd00554">
    <property type="entry name" value="MECDP_synthase"/>
    <property type="match status" value="1"/>
</dbReference>
<comment type="function">
    <text evidence="11">Bifunctional enzyme that catalyzes the formation of 4-diphosphocytidyl-2-C-methyl-D-erythritol from CTP and 2-C-methyl-D-erythritol 4-phosphate (MEP) (IspD), and catalyzes the conversion of 4-diphosphocytidyl-2-C-methyl-D-erythritol 2-phosphate (CDP-ME2P) to 2-C-methyl-D-erythritol 2,4-cyclodiphosphate (ME-CPP) with a corresponding release of cytidine 5-monophosphate (CMP) (IspF).</text>
</comment>
<dbReference type="EMBL" id="CP018154">
    <property type="protein sequence ID" value="APG62712.1"/>
    <property type="molecule type" value="Genomic_DNA"/>
</dbReference>
<gene>
    <name evidence="11" type="primary">ispDF</name>
    <name evidence="13" type="ORF">LPB140_07805</name>
</gene>
<dbReference type="GO" id="GO:0008685">
    <property type="term" value="F:2-C-methyl-D-erythritol 2,4-cyclodiphosphate synthase activity"/>
    <property type="evidence" value="ECO:0007669"/>
    <property type="project" value="UniProtKB-UniRule"/>
</dbReference>
<dbReference type="EC" id="4.6.1.12" evidence="11"/>
<dbReference type="InterPro" id="IPR003526">
    <property type="entry name" value="MECDP_synthase"/>
</dbReference>
<evidence type="ECO:0000256" key="7">
    <source>
        <dbReference type="ARBA" id="ARBA00022723"/>
    </source>
</evidence>
<keyword evidence="5 11" id="KW-0808">Transferase</keyword>
<evidence type="ECO:0000313" key="13">
    <source>
        <dbReference type="EMBL" id="APG62712.1"/>
    </source>
</evidence>
<keyword evidence="8 11" id="KW-0414">Isoprene biosynthesis</keyword>
<dbReference type="HAMAP" id="MF_01520">
    <property type="entry name" value="IspDF"/>
    <property type="match status" value="1"/>
</dbReference>
<keyword evidence="14" id="KW-1185">Reference proteome</keyword>
<feature type="binding site" evidence="11">
    <location>
        <position position="375"/>
    </location>
    <ligand>
        <name>4-CDP-2-C-methyl-D-erythritol 2-phosphate</name>
        <dbReference type="ChEBI" id="CHEBI:57919"/>
    </ligand>
</feature>
<proteinExistence type="inferred from homology"/>
<dbReference type="SUPFAM" id="SSF69765">
    <property type="entry name" value="IpsF-like"/>
    <property type="match status" value="1"/>
</dbReference>
<evidence type="ECO:0000256" key="4">
    <source>
        <dbReference type="ARBA" id="ARBA00008480"/>
    </source>
</evidence>
<dbReference type="AlphaFoldDB" id="A0A1L3JC66"/>
<comment type="catalytic activity">
    <reaction evidence="11">
        <text>2-C-methyl-D-erythritol 4-phosphate + CTP + H(+) = 4-CDP-2-C-methyl-D-erythritol + diphosphate</text>
        <dbReference type="Rhea" id="RHEA:13429"/>
        <dbReference type="ChEBI" id="CHEBI:15378"/>
        <dbReference type="ChEBI" id="CHEBI:33019"/>
        <dbReference type="ChEBI" id="CHEBI:37563"/>
        <dbReference type="ChEBI" id="CHEBI:57823"/>
        <dbReference type="ChEBI" id="CHEBI:58262"/>
        <dbReference type="EC" id="2.7.7.60"/>
    </reaction>
</comment>
<feature type="binding site" evidence="11">
    <location>
        <begin position="267"/>
        <end position="268"/>
    </location>
    <ligand>
        <name>4-CDP-2-C-methyl-D-erythritol 2-phosphate</name>
        <dbReference type="ChEBI" id="CHEBI:57919"/>
    </ligand>
</feature>
<comment type="similarity">
    <text evidence="4">Belongs to the IspF family.</text>
</comment>
<protein>
    <recommendedName>
        <fullName evidence="11">Bifunctional enzyme IspD/IspF</fullName>
    </recommendedName>
    <domain>
        <recommendedName>
            <fullName evidence="11">2-C-methyl-D-erythritol 4-phosphate cytidylyltransferase</fullName>
            <ecNumber evidence="11">2.7.7.60</ecNumber>
        </recommendedName>
        <alternativeName>
            <fullName evidence="11">4-diphosphocytidyl-2C-methyl-D-erythritol synthase</fullName>
        </alternativeName>
        <alternativeName>
            <fullName evidence="11">MEP cytidylyltransferase</fullName>
            <shortName evidence="11">MCT</shortName>
        </alternativeName>
    </domain>
    <domain>
        <recommendedName>
            <fullName evidence="11">2-C-methyl-D-erythritol 2,4-cyclodiphosphate synthase</fullName>
            <shortName evidence="11">MECDP-synthase</shortName>
            <shortName evidence="11">MECPP-synthase</shortName>
            <shortName evidence="11">MECPS</shortName>
            <ecNumber evidence="11">4.6.1.12</ecNumber>
        </recommendedName>
    </domain>
</protein>
<dbReference type="STRING" id="1913578.LPB140_07805"/>
<keyword evidence="6 11" id="KW-0548">Nucleotidyltransferase</keyword>
<dbReference type="EC" id="2.7.7.60" evidence="11"/>
<accession>A0A1L3JC66</accession>
<evidence type="ECO:0000256" key="9">
    <source>
        <dbReference type="ARBA" id="ARBA00023239"/>
    </source>
</evidence>
<dbReference type="InterPro" id="IPR020555">
    <property type="entry name" value="MECDP_synthase_CS"/>
</dbReference>
<feature type="binding site" evidence="11">
    <location>
        <position position="243"/>
    </location>
    <ligand>
        <name>a divalent metal cation</name>
        <dbReference type="ChEBI" id="CHEBI:60240"/>
    </ligand>
</feature>
<feature type="domain" description="2-C-methyl-D-erythritol 2,4-cyclodiphosphate synthase" evidence="12">
    <location>
        <begin position="234"/>
        <end position="387"/>
    </location>
</feature>
<comment type="cofactor">
    <cofactor evidence="2 11">
        <name>a divalent metal cation</name>
        <dbReference type="ChEBI" id="CHEBI:60240"/>
    </cofactor>
</comment>
<organism evidence="13 14">
    <name type="scientific">Sphingorhabdus lutea</name>
    <dbReference type="NCBI Taxonomy" id="1913578"/>
    <lineage>
        <taxon>Bacteria</taxon>
        <taxon>Pseudomonadati</taxon>
        <taxon>Pseudomonadota</taxon>
        <taxon>Alphaproteobacteria</taxon>
        <taxon>Sphingomonadales</taxon>
        <taxon>Sphingomonadaceae</taxon>
        <taxon>Sphingorhabdus</taxon>
    </lineage>
</organism>
<dbReference type="SUPFAM" id="SSF53448">
    <property type="entry name" value="Nucleotide-diphospho-sugar transferases"/>
    <property type="match status" value="1"/>
</dbReference>
<comment type="similarity">
    <text evidence="11">In the C-terminal section; belongs to the IspF family.</text>
</comment>
<feature type="binding site" evidence="11">
    <location>
        <begin position="241"/>
        <end position="243"/>
    </location>
    <ligand>
        <name>4-CDP-2-C-methyl-D-erythritol 2-phosphate</name>
        <dbReference type="ChEBI" id="CHEBI:57919"/>
    </ligand>
</feature>
<dbReference type="UniPathway" id="UPA00056">
    <property type="reaction ID" value="UER00093"/>
</dbReference>
<comment type="similarity">
    <text evidence="11">In the N-terminal section; belongs to the IspD/TarI cytidylyltransferase family. IspD subfamily.</text>
</comment>
<dbReference type="PANTHER" id="PTHR43181:SF1">
    <property type="entry name" value="2-C-METHYL-D-ERYTHRITOL 2,4-CYCLODIPHOSPHATE SYNTHASE, CHLOROPLASTIC"/>
    <property type="match status" value="1"/>
</dbReference>
<feature type="site" description="Transition state stabilizer" evidence="11">
    <location>
        <position position="19"/>
    </location>
</feature>
<dbReference type="PROSITE" id="PS01350">
    <property type="entry name" value="ISPF"/>
    <property type="match status" value="1"/>
</dbReference>
<dbReference type="OrthoDB" id="9804336at2"/>
<dbReference type="GO" id="GO:0019288">
    <property type="term" value="P:isopentenyl diphosphate biosynthetic process, methylerythritol 4-phosphate pathway"/>
    <property type="evidence" value="ECO:0007669"/>
    <property type="project" value="UniProtKB-UniRule"/>
</dbReference>
<dbReference type="GO" id="GO:0046872">
    <property type="term" value="F:metal ion binding"/>
    <property type="evidence" value="ECO:0007669"/>
    <property type="project" value="UniProtKB-KW"/>
</dbReference>
<dbReference type="Gene3D" id="3.30.1330.50">
    <property type="entry name" value="2-C-methyl-D-erythritol 2,4-cyclodiphosphate synthase"/>
    <property type="match status" value="1"/>
</dbReference>
<dbReference type="KEGG" id="sphl:LPB140_07805"/>
<feature type="binding site" evidence="11">
    <location>
        <position position="275"/>
    </location>
    <ligand>
        <name>a divalent metal cation</name>
        <dbReference type="ChEBI" id="CHEBI:60240"/>
    </ligand>
</feature>
<dbReference type="InterPro" id="IPR026596">
    <property type="entry name" value="IspD/F"/>
</dbReference>
<evidence type="ECO:0000256" key="1">
    <source>
        <dbReference type="ARBA" id="ARBA00000200"/>
    </source>
</evidence>
<dbReference type="HAMAP" id="MF_00107">
    <property type="entry name" value="IspF"/>
    <property type="match status" value="1"/>
</dbReference>
<evidence type="ECO:0000256" key="10">
    <source>
        <dbReference type="ARBA" id="ARBA00023268"/>
    </source>
</evidence>
<keyword evidence="10 11" id="KW-0511">Multifunctional enzyme</keyword>
<reference evidence="13 14" key="1">
    <citation type="submission" date="2016-11" db="EMBL/GenBank/DDBJ databases">
        <title>Sphingorhabdus sp. LPB0140, isolated from marine environment.</title>
        <authorList>
            <person name="Kim E."/>
            <person name="Yi H."/>
        </authorList>
    </citation>
    <scope>NUCLEOTIDE SEQUENCE [LARGE SCALE GENOMIC DNA]</scope>
    <source>
        <strain evidence="13 14">LPB0140</strain>
    </source>
</reference>
<keyword evidence="7 11" id="KW-0479">Metal-binding</keyword>
<evidence type="ECO:0000256" key="11">
    <source>
        <dbReference type="HAMAP-Rule" id="MF_01520"/>
    </source>
</evidence>
<evidence type="ECO:0000256" key="5">
    <source>
        <dbReference type="ARBA" id="ARBA00022679"/>
    </source>
</evidence>
<dbReference type="Pfam" id="PF01128">
    <property type="entry name" value="IspD"/>
    <property type="match status" value="1"/>
</dbReference>
<feature type="site" description="Positions MEP for the nucleophilic attack" evidence="11">
    <location>
        <position position="216"/>
    </location>
</feature>
<evidence type="ECO:0000256" key="2">
    <source>
        <dbReference type="ARBA" id="ARBA00001968"/>
    </source>
</evidence>
<dbReference type="InterPro" id="IPR036571">
    <property type="entry name" value="MECDP_synthase_sf"/>
</dbReference>
<comment type="pathway">
    <text evidence="11">Isoprenoid biosynthesis; isopentenyl diphosphate biosynthesis via DXP pathway; isopentenyl diphosphate from 1-deoxy-D-xylulose 5-phosphate: step 2/6.</text>
</comment>
<evidence type="ECO:0000256" key="6">
    <source>
        <dbReference type="ARBA" id="ARBA00022695"/>
    </source>
</evidence>
<evidence type="ECO:0000256" key="8">
    <source>
        <dbReference type="ARBA" id="ARBA00023229"/>
    </source>
</evidence>
<dbReference type="NCBIfam" id="TIGR00151">
    <property type="entry name" value="ispF"/>
    <property type="match status" value="1"/>
</dbReference>